<evidence type="ECO:0000256" key="8">
    <source>
        <dbReference type="ARBA" id="ARBA00023143"/>
    </source>
</evidence>
<feature type="compositionally biased region" description="Polar residues" evidence="10">
    <location>
        <begin position="458"/>
        <end position="472"/>
    </location>
</feature>
<keyword evidence="14" id="KW-0966">Cell projection</keyword>
<evidence type="ECO:0000256" key="4">
    <source>
        <dbReference type="ARBA" id="ARBA00022475"/>
    </source>
</evidence>
<dbReference type="InterPro" id="IPR006182">
    <property type="entry name" value="FliF_N_dom"/>
</dbReference>
<feature type="domain" description="Flagellar M-ring C-terminal" evidence="13">
    <location>
        <begin position="235"/>
        <end position="396"/>
    </location>
</feature>
<organism evidence="14 15">
    <name type="scientific">Thioclava nitratireducens</name>
    <dbReference type="NCBI Taxonomy" id="1915078"/>
    <lineage>
        <taxon>Bacteria</taxon>
        <taxon>Pseudomonadati</taxon>
        <taxon>Pseudomonadota</taxon>
        <taxon>Alphaproteobacteria</taxon>
        <taxon>Rhodobacterales</taxon>
        <taxon>Paracoccaceae</taxon>
        <taxon>Thioclava</taxon>
    </lineage>
</organism>
<evidence type="ECO:0000256" key="6">
    <source>
        <dbReference type="ARBA" id="ARBA00022989"/>
    </source>
</evidence>
<accession>A0ABN4XB03</accession>
<evidence type="ECO:0000256" key="10">
    <source>
        <dbReference type="SAM" id="MobiDB-lite"/>
    </source>
</evidence>
<keyword evidence="15" id="KW-1185">Reference proteome</keyword>
<dbReference type="NCBIfam" id="TIGR00206">
    <property type="entry name" value="fliF"/>
    <property type="match status" value="1"/>
</dbReference>
<evidence type="ECO:0000256" key="7">
    <source>
        <dbReference type="ARBA" id="ARBA00023136"/>
    </source>
</evidence>
<comment type="function">
    <text evidence="9">The M ring may be actively involved in energy transduction.</text>
</comment>
<feature type="compositionally biased region" description="Basic and acidic residues" evidence="10">
    <location>
        <begin position="313"/>
        <end position="326"/>
    </location>
</feature>
<evidence type="ECO:0000259" key="12">
    <source>
        <dbReference type="Pfam" id="PF01514"/>
    </source>
</evidence>
<dbReference type="EMBL" id="CP019437">
    <property type="protein sequence ID" value="AQS46563.1"/>
    <property type="molecule type" value="Genomic_DNA"/>
</dbReference>
<evidence type="ECO:0000313" key="15">
    <source>
        <dbReference type="Proteomes" id="UP000185622"/>
    </source>
</evidence>
<feature type="region of interest" description="Disordered" evidence="10">
    <location>
        <begin position="452"/>
        <end position="479"/>
    </location>
</feature>
<evidence type="ECO:0000259" key="13">
    <source>
        <dbReference type="Pfam" id="PF08345"/>
    </source>
</evidence>
<dbReference type="InterPro" id="IPR013556">
    <property type="entry name" value="Flag_M-ring_C"/>
</dbReference>
<feature type="domain" description="Flagellar M-ring N-terminal" evidence="12">
    <location>
        <begin position="38"/>
        <end position="205"/>
    </location>
</feature>
<dbReference type="InterPro" id="IPR000067">
    <property type="entry name" value="FlgMring_FliF"/>
</dbReference>
<reference evidence="14 15" key="1">
    <citation type="submission" date="2017-01" db="EMBL/GenBank/DDBJ databases">
        <title>The complete genome sequence of a sulfur-oxidizing marine bacterium Thioclava sp. 25B10_4T.</title>
        <authorList>
            <person name="Liu Y."/>
            <person name="Lai Q."/>
            <person name="Shao Z."/>
        </authorList>
    </citation>
    <scope>NUCLEOTIDE SEQUENCE [LARGE SCALE GENOMIC DNA]</scope>
    <source>
        <strain evidence="14 15">25B10_4</strain>
    </source>
</reference>
<dbReference type="PANTHER" id="PTHR30046">
    <property type="entry name" value="FLAGELLAR M-RING PROTEIN"/>
    <property type="match status" value="1"/>
</dbReference>
<keyword evidence="7 11" id="KW-0472">Membrane</keyword>
<evidence type="ECO:0000256" key="2">
    <source>
        <dbReference type="ARBA" id="ARBA00004651"/>
    </source>
</evidence>
<dbReference type="InterPro" id="IPR043427">
    <property type="entry name" value="YscJ/FliF"/>
</dbReference>
<feature type="compositionally biased region" description="Low complexity" evidence="10">
    <location>
        <begin position="273"/>
        <end position="292"/>
    </location>
</feature>
<keyword evidence="14" id="KW-0969">Cilium</keyword>
<dbReference type="PRINTS" id="PR01009">
    <property type="entry name" value="FLGMRINGFLIF"/>
</dbReference>
<dbReference type="PIRSF" id="PIRSF004862">
    <property type="entry name" value="FliF"/>
    <property type="match status" value="1"/>
</dbReference>
<proteinExistence type="inferred from homology"/>
<comment type="subcellular location">
    <subcellularLocation>
        <location evidence="1 9">Bacterial flagellum basal body</location>
    </subcellularLocation>
    <subcellularLocation>
        <location evidence="2">Cell membrane</location>
        <topology evidence="2">Multi-pass membrane protein</topology>
    </subcellularLocation>
</comment>
<keyword evidence="8 9" id="KW-0975">Bacterial flagellum</keyword>
<keyword evidence="4" id="KW-1003">Cell membrane</keyword>
<dbReference type="Gene3D" id="3.30.300.30">
    <property type="match status" value="1"/>
</dbReference>
<dbReference type="RefSeq" id="WP_075775271.1">
    <property type="nucleotide sequence ID" value="NZ_CP019437.1"/>
</dbReference>
<name>A0ABN4XB03_9RHOB</name>
<sequence>MQQLIDTWAGLDMRRKLAAVFGVIAMVATVLAIGSIASKPTLALLYAGLGSAEAGEVISALEQRGVAYEVRGDSIFVAAPKRDELRMTLASQGLPATGGAGYELLDSLSGFGTTSQMFDAAYWRAKEGELARTIAAVPSIRSARVHIAHPTNAPFRGTLEPTASVTITPALAGLSAAQAKAVRYLVASAVTGMTPQDVSVIDSARGLIPFSDNPALPGGGETRALGLKRNVERLLEARVGPGNAVVEVALDTVTEREAITERRFDPQGRVAIATDTSETSKTSDSTTPPATTVASNLPDNGTGATGKSQSRTSETRARTNFEVSETRRELLRKPGALKRLSVAVLVDGVRGTNPDGTPSWTPRSDAELADLRELVASAVGFDEARGDVITLRSMQFEALPEAGTLAGAGFIDSMALDLTQIIQIAVLAIVALVLGLFVARPILLQKTREGAAELPAPNATSEENSRSSTTLTGEIDDGEMPDMNMQLVSDFDLGDLPMARQTDFDLDRPADPVDRLKKMIEERQAETVEILRSWMEEPSEKA</sequence>
<dbReference type="PANTHER" id="PTHR30046:SF0">
    <property type="entry name" value="FLAGELLAR M-RING PROTEIN"/>
    <property type="match status" value="1"/>
</dbReference>
<dbReference type="InterPro" id="IPR045851">
    <property type="entry name" value="AMP-bd_C_sf"/>
</dbReference>
<dbReference type="Proteomes" id="UP000185622">
    <property type="component" value="Chromosome"/>
</dbReference>
<evidence type="ECO:0000256" key="3">
    <source>
        <dbReference type="ARBA" id="ARBA00007971"/>
    </source>
</evidence>
<evidence type="ECO:0000313" key="14">
    <source>
        <dbReference type="EMBL" id="AQS46563.1"/>
    </source>
</evidence>
<dbReference type="Pfam" id="PF01514">
    <property type="entry name" value="YscJ_FliF"/>
    <property type="match status" value="1"/>
</dbReference>
<keyword evidence="5 11" id="KW-0812">Transmembrane</keyword>
<feature type="transmembrane region" description="Helical" evidence="11">
    <location>
        <begin position="421"/>
        <end position="439"/>
    </location>
</feature>
<evidence type="ECO:0000256" key="9">
    <source>
        <dbReference type="PIRNR" id="PIRNR004862"/>
    </source>
</evidence>
<dbReference type="Pfam" id="PF08345">
    <property type="entry name" value="YscJ_FliF_C"/>
    <property type="match status" value="1"/>
</dbReference>
<evidence type="ECO:0000256" key="1">
    <source>
        <dbReference type="ARBA" id="ARBA00004117"/>
    </source>
</evidence>
<keyword evidence="6 11" id="KW-1133">Transmembrane helix</keyword>
<gene>
    <name evidence="14" type="ORF">BMG03_01155</name>
</gene>
<comment type="similarity">
    <text evidence="3 9">Belongs to the FliF family.</text>
</comment>
<feature type="region of interest" description="Disordered" evidence="10">
    <location>
        <begin position="261"/>
        <end position="326"/>
    </location>
</feature>
<evidence type="ECO:0000256" key="5">
    <source>
        <dbReference type="ARBA" id="ARBA00022692"/>
    </source>
</evidence>
<evidence type="ECO:0000256" key="11">
    <source>
        <dbReference type="SAM" id="Phobius"/>
    </source>
</evidence>
<keyword evidence="14" id="KW-0282">Flagellum</keyword>
<feature type="transmembrane region" description="Helical" evidence="11">
    <location>
        <begin position="17"/>
        <end position="37"/>
    </location>
</feature>
<protein>
    <recommendedName>
        <fullName evidence="9">Flagellar M-ring protein</fullName>
    </recommendedName>
</protein>